<dbReference type="PROSITE" id="PS50931">
    <property type="entry name" value="HTH_LYSR"/>
    <property type="match status" value="1"/>
</dbReference>
<name>A0A2V4TJQ1_9BURK</name>
<comment type="similarity">
    <text evidence="1">Belongs to the LysR transcriptional regulatory family.</text>
</comment>
<evidence type="ECO:0000256" key="1">
    <source>
        <dbReference type="ARBA" id="ARBA00009437"/>
    </source>
</evidence>
<dbReference type="InterPro" id="IPR050389">
    <property type="entry name" value="LysR-type_TF"/>
</dbReference>
<dbReference type="Gene3D" id="1.10.10.10">
    <property type="entry name" value="Winged helix-like DNA-binding domain superfamily/Winged helix DNA-binding domain"/>
    <property type="match status" value="1"/>
</dbReference>
<keyword evidence="4" id="KW-0804">Transcription</keyword>
<dbReference type="InterPro" id="IPR036388">
    <property type="entry name" value="WH-like_DNA-bd_sf"/>
</dbReference>
<feature type="domain" description="HTH lysR-type" evidence="5">
    <location>
        <begin position="6"/>
        <end position="63"/>
    </location>
</feature>
<organism evidence="6 7">
    <name type="scientific">Paraburkholderia silvatlantica</name>
    <dbReference type="NCBI Taxonomy" id="321895"/>
    <lineage>
        <taxon>Bacteria</taxon>
        <taxon>Pseudomonadati</taxon>
        <taxon>Pseudomonadota</taxon>
        <taxon>Betaproteobacteria</taxon>
        <taxon>Burkholderiales</taxon>
        <taxon>Burkholderiaceae</taxon>
        <taxon>Paraburkholderia</taxon>
    </lineage>
</organism>
<dbReference type="Pfam" id="PF00126">
    <property type="entry name" value="HTH_1"/>
    <property type="match status" value="1"/>
</dbReference>
<keyword evidence="3 6" id="KW-0238">DNA-binding</keyword>
<evidence type="ECO:0000313" key="7">
    <source>
        <dbReference type="Proteomes" id="UP000247772"/>
    </source>
</evidence>
<evidence type="ECO:0000313" key="6">
    <source>
        <dbReference type="EMBL" id="PYE14801.1"/>
    </source>
</evidence>
<accession>A0A2V4TJQ1</accession>
<dbReference type="PANTHER" id="PTHR30118:SF15">
    <property type="entry name" value="TRANSCRIPTIONAL REGULATORY PROTEIN"/>
    <property type="match status" value="1"/>
</dbReference>
<gene>
    <name evidence="6" type="ORF">C7410_13749</name>
</gene>
<dbReference type="InterPro" id="IPR036390">
    <property type="entry name" value="WH_DNA-bd_sf"/>
</dbReference>
<dbReference type="InterPro" id="IPR037402">
    <property type="entry name" value="YidZ_PBP2"/>
</dbReference>
<dbReference type="InterPro" id="IPR000847">
    <property type="entry name" value="LysR_HTH_N"/>
</dbReference>
<protein>
    <submittedName>
        <fullName evidence="6">DNA-binding transcriptional LysR family regulator</fullName>
    </submittedName>
</protein>
<dbReference type="SUPFAM" id="SSF53850">
    <property type="entry name" value="Periplasmic binding protein-like II"/>
    <property type="match status" value="1"/>
</dbReference>
<dbReference type="Gene3D" id="3.40.190.10">
    <property type="entry name" value="Periplasmic binding protein-like II"/>
    <property type="match status" value="2"/>
</dbReference>
<dbReference type="EMBL" id="QJSQ01000037">
    <property type="protein sequence ID" value="PYE14801.1"/>
    <property type="molecule type" value="Genomic_DNA"/>
</dbReference>
<keyword evidence="2" id="KW-0805">Transcription regulation</keyword>
<comment type="caution">
    <text evidence="6">The sequence shown here is derived from an EMBL/GenBank/DDBJ whole genome shotgun (WGS) entry which is preliminary data.</text>
</comment>
<reference evidence="6 7" key="1">
    <citation type="submission" date="2018-06" db="EMBL/GenBank/DDBJ databases">
        <title>Genomic Encyclopedia of Type Strains, Phase IV (KMG-V): Genome sequencing to study the core and pangenomes of soil and plant-associated prokaryotes.</title>
        <authorList>
            <person name="Whitman W."/>
        </authorList>
    </citation>
    <scope>NUCLEOTIDE SEQUENCE [LARGE SCALE GENOMIC DNA]</scope>
    <source>
        <strain evidence="6 7">SRCL-318</strain>
    </source>
</reference>
<dbReference type="RefSeq" id="WP_110857423.1">
    <property type="nucleotide sequence ID" value="NZ_QJSQ01000037.1"/>
</dbReference>
<sequence>MDFHGIDLNLLAAFDALMSERNVTRAATQVGVSQPAMSAALSRLRTLLGDPLFLRSADGLLPTPRARELADPVSQALRQIEAAFVKRPEFVPGEAVLTFNLGLSDYPAFVLLPALLEALGEQAPGIAINVHAFNDRDHAVDLLDTGMIDAAIGVPPTHPEGRILTRPILRDEFVTIVASRHPAARRGMNMKTYLLLPHALVSPEGQRHGLVDQALAQQGKQRTLALTLPQMFAVPAVVARTGMTATVMKRIALNSPASRKLALFPPPMPLPEIVFHVIWHRRSEGHPAQQWLRALIESVAQAL</sequence>
<dbReference type="SUPFAM" id="SSF46785">
    <property type="entry name" value="Winged helix' DNA-binding domain"/>
    <property type="match status" value="1"/>
</dbReference>
<evidence type="ECO:0000256" key="3">
    <source>
        <dbReference type="ARBA" id="ARBA00023125"/>
    </source>
</evidence>
<evidence type="ECO:0000259" key="5">
    <source>
        <dbReference type="PROSITE" id="PS50931"/>
    </source>
</evidence>
<dbReference type="PANTHER" id="PTHR30118">
    <property type="entry name" value="HTH-TYPE TRANSCRIPTIONAL REGULATOR LEUO-RELATED"/>
    <property type="match status" value="1"/>
</dbReference>
<dbReference type="Proteomes" id="UP000247772">
    <property type="component" value="Unassembled WGS sequence"/>
</dbReference>
<proteinExistence type="inferred from homology"/>
<evidence type="ECO:0000256" key="2">
    <source>
        <dbReference type="ARBA" id="ARBA00023015"/>
    </source>
</evidence>
<dbReference type="PRINTS" id="PR00039">
    <property type="entry name" value="HTHLYSR"/>
</dbReference>
<dbReference type="InterPro" id="IPR005119">
    <property type="entry name" value="LysR_subst-bd"/>
</dbReference>
<dbReference type="Pfam" id="PF03466">
    <property type="entry name" value="LysR_substrate"/>
    <property type="match status" value="1"/>
</dbReference>
<dbReference type="GO" id="GO:0003677">
    <property type="term" value="F:DNA binding"/>
    <property type="evidence" value="ECO:0007669"/>
    <property type="project" value="UniProtKB-KW"/>
</dbReference>
<dbReference type="AlphaFoldDB" id="A0A2V4TJQ1"/>
<dbReference type="GO" id="GO:0003700">
    <property type="term" value="F:DNA-binding transcription factor activity"/>
    <property type="evidence" value="ECO:0007669"/>
    <property type="project" value="InterPro"/>
</dbReference>
<evidence type="ECO:0000256" key="4">
    <source>
        <dbReference type="ARBA" id="ARBA00023163"/>
    </source>
</evidence>
<dbReference type="CDD" id="cd08417">
    <property type="entry name" value="PBP2_Nitroaromatics_like"/>
    <property type="match status" value="1"/>
</dbReference>
<dbReference type="OrthoDB" id="5495633at2"/>